<accession>A0A0P9LPU4</accession>
<dbReference type="Proteomes" id="UP000050564">
    <property type="component" value="Unassembled WGS sequence"/>
</dbReference>
<name>A0A0P9LPU4_PSECA</name>
<evidence type="ECO:0000313" key="1">
    <source>
        <dbReference type="EMBL" id="KPW80180.1"/>
    </source>
</evidence>
<sequence>MMADTIRTLITGVDQLSPTLATIRNNVKGLETSLGTIEVGKAVTDNA</sequence>
<protein>
    <submittedName>
        <fullName evidence="1">Uncharacterized protein</fullName>
    </submittedName>
</protein>
<organism evidence="1 2">
    <name type="scientific">Pseudomonas cannabina</name>
    <dbReference type="NCBI Taxonomy" id="86840"/>
    <lineage>
        <taxon>Bacteria</taxon>
        <taxon>Pseudomonadati</taxon>
        <taxon>Pseudomonadota</taxon>
        <taxon>Gammaproteobacteria</taxon>
        <taxon>Pseudomonadales</taxon>
        <taxon>Pseudomonadaceae</taxon>
        <taxon>Pseudomonas</taxon>
    </lineage>
</organism>
<dbReference type="EMBL" id="LJPX01000076">
    <property type="protein sequence ID" value="KPW80180.1"/>
    <property type="molecule type" value="Genomic_DNA"/>
</dbReference>
<comment type="caution">
    <text evidence="1">The sequence shown here is derived from an EMBL/GenBank/DDBJ whole genome shotgun (WGS) entry which is preliminary data.</text>
</comment>
<dbReference type="AlphaFoldDB" id="A0A0P9LPU4"/>
<proteinExistence type="predicted"/>
<gene>
    <name evidence="1" type="ORF">ALO81_01845</name>
</gene>
<dbReference type="PATRIC" id="fig|86840.3.peg.2580"/>
<reference evidence="1 2" key="1">
    <citation type="submission" date="2015-09" db="EMBL/GenBank/DDBJ databases">
        <title>Genome announcement of multiple Pseudomonas syringae strains.</title>
        <authorList>
            <person name="Thakur S."/>
            <person name="Wang P.W."/>
            <person name="Gong Y."/>
            <person name="Weir B.S."/>
            <person name="Guttman D.S."/>
        </authorList>
    </citation>
    <scope>NUCLEOTIDE SEQUENCE [LARGE SCALE GENOMIC DNA]</scope>
    <source>
        <strain evidence="1 2">ICMP2823</strain>
    </source>
</reference>
<evidence type="ECO:0000313" key="2">
    <source>
        <dbReference type="Proteomes" id="UP000050564"/>
    </source>
</evidence>